<name>A0AAV7UWY6_PLEWA</name>
<dbReference type="AlphaFoldDB" id="A0AAV7UWY6"/>
<keyword evidence="2" id="KW-1185">Reference proteome</keyword>
<evidence type="ECO:0000313" key="2">
    <source>
        <dbReference type="Proteomes" id="UP001066276"/>
    </source>
</evidence>
<protein>
    <submittedName>
        <fullName evidence="1">Uncharacterized protein</fullName>
    </submittedName>
</protein>
<organism evidence="1 2">
    <name type="scientific">Pleurodeles waltl</name>
    <name type="common">Iberian ribbed newt</name>
    <dbReference type="NCBI Taxonomy" id="8319"/>
    <lineage>
        <taxon>Eukaryota</taxon>
        <taxon>Metazoa</taxon>
        <taxon>Chordata</taxon>
        <taxon>Craniata</taxon>
        <taxon>Vertebrata</taxon>
        <taxon>Euteleostomi</taxon>
        <taxon>Amphibia</taxon>
        <taxon>Batrachia</taxon>
        <taxon>Caudata</taxon>
        <taxon>Salamandroidea</taxon>
        <taxon>Salamandridae</taxon>
        <taxon>Pleurodelinae</taxon>
        <taxon>Pleurodeles</taxon>
    </lineage>
</organism>
<dbReference type="Proteomes" id="UP001066276">
    <property type="component" value="Chromosome 2_2"/>
</dbReference>
<reference evidence="1" key="1">
    <citation type="journal article" date="2022" name="bioRxiv">
        <title>Sequencing and chromosome-scale assembly of the giantPleurodeles waltlgenome.</title>
        <authorList>
            <person name="Brown T."/>
            <person name="Elewa A."/>
            <person name="Iarovenko S."/>
            <person name="Subramanian E."/>
            <person name="Araus A.J."/>
            <person name="Petzold A."/>
            <person name="Susuki M."/>
            <person name="Suzuki K.-i.T."/>
            <person name="Hayashi T."/>
            <person name="Toyoda A."/>
            <person name="Oliveira C."/>
            <person name="Osipova E."/>
            <person name="Leigh N.D."/>
            <person name="Simon A."/>
            <person name="Yun M.H."/>
        </authorList>
    </citation>
    <scope>NUCLEOTIDE SEQUENCE</scope>
    <source>
        <strain evidence="1">20211129_DDA</strain>
        <tissue evidence="1">Liver</tissue>
    </source>
</reference>
<accession>A0AAV7UWY6</accession>
<proteinExistence type="predicted"/>
<gene>
    <name evidence="1" type="ORF">NDU88_002205</name>
</gene>
<comment type="caution">
    <text evidence="1">The sequence shown here is derived from an EMBL/GenBank/DDBJ whole genome shotgun (WGS) entry which is preliminary data.</text>
</comment>
<evidence type="ECO:0000313" key="1">
    <source>
        <dbReference type="EMBL" id="KAJ1192899.1"/>
    </source>
</evidence>
<sequence length="76" mass="7910">MEVPDNQRGVLQARPPTGEICEWTGLLPVRSYADSLPGELVRRLGPAGGRLGRRRGGVSGATGHSEIAVGGFSVAL</sequence>
<dbReference type="EMBL" id="JANPWB010000004">
    <property type="protein sequence ID" value="KAJ1192899.1"/>
    <property type="molecule type" value="Genomic_DNA"/>
</dbReference>